<reference evidence="1" key="1">
    <citation type="submission" date="2020-05" db="EMBL/GenBank/DDBJ databases">
        <authorList>
            <person name="Chiriac C."/>
            <person name="Salcher M."/>
            <person name="Ghai R."/>
            <person name="Kavagutti S V."/>
        </authorList>
    </citation>
    <scope>NUCLEOTIDE SEQUENCE</scope>
</reference>
<organism evidence="1">
    <name type="scientific">uncultured Caudovirales phage</name>
    <dbReference type="NCBI Taxonomy" id="2100421"/>
    <lineage>
        <taxon>Viruses</taxon>
        <taxon>Duplodnaviria</taxon>
        <taxon>Heunggongvirae</taxon>
        <taxon>Uroviricota</taxon>
        <taxon>Caudoviricetes</taxon>
        <taxon>Peduoviridae</taxon>
        <taxon>Maltschvirus</taxon>
        <taxon>Maltschvirus maltsch</taxon>
    </lineage>
</organism>
<name>A0A6J5RIB5_9CAUD</name>
<dbReference type="EMBL" id="LR797252">
    <property type="protein sequence ID" value="CAB4197103.1"/>
    <property type="molecule type" value="Genomic_DNA"/>
</dbReference>
<protein>
    <submittedName>
        <fullName evidence="1">Uncharacterized protein</fullName>
    </submittedName>
</protein>
<gene>
    <name evidence="1" type="ORF">UFOVP1290_623</name>
</gene>
<proteinExistence type="predicted"/>
<sequence length="69" mass="7850">MYKIGSFEQELYESMEKKLVSNQTEAKYGFDRLSKAADFLNSAAELFENAGMHKEAKEVISVIQSLVKK</sequence>
<evidence type="ECO:0000313" key="1">
    <source>
        <dbReference type="EMBL" id="CAB4197103.1"/>
    </source>
</evidence>
<accession>A0A6J5RIB5</accession>